<protein>
    <submittedName>
        <fullName evidence="1">Uncharacterized protein</fullName>
    </submittedName>
</protein>
<name>A0A850R1H5_PHODD</name>
<comment type="caution">
    <text evidence="1">The sequence shown here is derived from an EMBL/GenBank/DDBJ whole genome shotgun (WGS) entry which is preliminary data.</text>
</comment>
<sequence>MSGRGCGWCSGVRSYSTEQWVVMAQHVHGDYYDYSKIDYTTKDEKVIIICPIHDEFSQHAGSHIRGKLVVRAALLMVMIE</sequence>
<reference evidence="1 2" key="1">
    <citation type="submission" date="2020-06" db="EMBL/GenBank/DDBJ databases">
        <title>Photobacterium damselae subsp. damselae comparative genomics.</title>
        <authorList>
            <person name="Osorio C.R."/>
        </authorList>
    </citation>
    <scope>NUCLEOTIDE SEQUENCE [LARGE SCALE GENOMIC DNA]</scope>
    <source>
        <strain evidence="1 2">TW250/03</strain>
    </source>
</reference>
<organism evidence="1 2">
    <name type="scientific">Photobacterium damselae subsp. damselae</name>
    <name type="common">Listonella damsela</name>
    <dbReference type="NCBI Taxonomy" id="85581"/>
    <lineage>
        <taxon>Bacteria</taxon>
        <taxon>Pseudomonadati</taxon>
        <taxon>Pseudomonadota</taxon>
        <taxon>Gammaproteobacteria</taxon>
        <taxon>Vibrionales</taxon>
        <taxon>Vibrionaceae</taxon>
        <taxon>Photobacterium</taxon>
    </lineage>
</organism>
<gene>
    <name evidence="1" type="ORF">HWA77_18790</name>
</gene>
<accession>A0A850R1H5</accession>
<proteinExistence type="predicted"/>
<dbReference type="AlphaFoldDB" id="A0A850R1H5"/>
<evidence type="ECO:0000313" key="2">
    <source>
        <dbReference type="Proteomes" id="UP000533429"/>
    </source>
</evidence>
<evidence type="ECO:0000313" key="1">
    <source>
        <dbReference type="EMBL" id="NVP02265.1"/>
    </source>
</evidence>
<dbReference type="Proteomes" id="UP000533429">
    <property type="component" value="Unassembled WGS sequence"/>
</dbReference>
<dbReference type="EMBL" id="JABXOR010001189">
    <property type="protein sequence ID" value="NVP02265.1"/>
    <property type="molecule type" value="Genomic_DNA"/>
</dbReference>